<keyword evidence="6 7" id="KW-0862">Zinc</keyword>
<dbReference type="Pfam" id="PF00753">
    <property type="entry name" value="Lactamase_B"/>
    <property type="match status" value="1"/>
</dbReference>
<feature type="binding site" evidence="7">
    <location>
        <position position="55"/>
    </location>
    <ligand>
        <name>Zn(2+)</name>
        <dbReference type="ChEBI" id="CHEBI:29105"/>
        <label>1</label>
    </ligand>
</feature>
<dbReference type="InterPro" id="IPR017782">
    <property type="entry name" value="Hydroxyacylglutathione_Hdrlase"/>
</dbReference>
<dbReference type="NCBIfam" id="TIGR03413">
    <property type="entry name" value="GSH_gloB"/>
    <property type="match status" value="1"/>
</dbReference>
<feature type="domain" description="Metallo-beta-lactamase" evidence="8">
    <location>
        <begin position="22"/>
        <end position="171"/>
    </location>
</feature>
<comment type="similarity">
    <text evidence="3 7">Belongs to the metallo-beta-lactamase superfamily. Glyoxalase II family.</text>
</comment>
<evidence type="ECO:0000256" key="3">
    <source>
        <dbReference type="ARBA" id="ARBA00006759"/>
    </source>
</evidence>
<dbReference type="AlphaFoldDB" id="A0AAC9TXH4"/>
<dbReference type="KEGG" id="smav:CFF01_08685"/>
<feature type="binding site" evidence="7">
    <location>
        <position position="59"/>
    </location>
    <ligand>
        <name>Zn(2+)</name>
        <dbReference type="ChEBI" id="CHEBI:29105"/>
        <label>2</label>
    </ligand>
</feature>
<dbReference type="InterPro" id="IPR001279">
    <property type="entry name" value="Metallo-B-lactamas"/>
</dbReference>
<proteinExistence type="inferred from homology"/>
<dbReference type="SUPFAM" id="SSF56281">
    <property type="entry name" value="Metallo-hydrolase/oxidoreductase"/>
    <property type="match status" value="1"/>
</dbReference>
<evidence type="ECO:0000313" key="10">
    <source>
        <dbReference type="Proteomes" id="UP000198233"/>
    </source>
</evidence>
<dbReference type="Pfam" id="PF16123">
    <property type="entry name" value="HAGH_C"/>
    <property type="match status" value="1"/>
</dbReference>
<dbReference type="Proteomes" id="UP000198233">
    <property type="component" value="Chromosome"/>
</dbReference>
<comment type="pathway">
    <text evidence="2 7">Secondary metabolite metabolism; methylglyoxal degradation; (R)-lactate from methylglyoxal: step 2/2.</text>
</comment>
<dbReference type="HAMAP" id="MF_01374">
    <property type="entry name" value="Glyoxalase_2"/>
    <property type="match status" value="1"/>
</dbReference>
<dbReference type="EC" id="3.1.2.6" evidence="7"/>
<evidence type="ECO:0000256" key="1">
    <source>
        <dbReference type="ARBA" id="ARBA00001623"/>
    </source>
</evidence>
<gene>
    <name evidence="7 9" type="primary">gloB</name>
    <name evidence="9" type="ORF">CFF01_08685</name>
</gene>
<evidence type="ECO:0000313" key="9">
    <source>
        <dbReference type="EMBL" id="ASJ96660.1"/>
    </source>
</evidence>
<sequence>MHSVTPIPAFNDNYIWLIHAHDTKSYYVVDPGDANVVIDYLKQHEIKLDGILITHHHSDHTGGIAALQAYHDHNLTVYGPDSENIKGINHPISGKTESISPDRLDSNAQIFHLPGHTLGHIAYLIDDHLFCGDTLFSGGCGRLFEGTPTQMRHSLDALAALDDKVKVYPAHEYTQANLAFAQTVEHDNQALADYAAHVKQRREQQQPSLPSSIGLEKQINPFLRADQATIKAVLGQHFSQDVTDIDTSFTLLRQWKDNF</sequence>
<dbReference type="InterPro" id="IPR050110">
    <property type="entry name" value="Glyoxalase_II_hydrolase"/>
</dbReference>
<feature type="binding site" evidence="7">
    <location>
        <position position="133"/>
    </location>
    <ligand>
        <name>Zn(2+)</name>
        <dbReference type="ChEBI" id="CHEBI:29105"/>
        <label>2</label>
    </ligand>
</feature>
<evidence type="ECO:0000256" key="4">
    <source>
        <dbReference type="ARBA" id="ARBA00022723"/>
    </source>
</evidence>
<dbReference type="PANTHER" id="PTHR43705:SF1">
    <property type="entry name" value="HYDROXYACYLGLUTATHIONE HYDROLASE GLOB"/>
    <property type="match status" value="1"/>
</dbReference>
<keyword evidence="5 7" id="KW-0378">Hydrolase</keyword>
<comment type="subunit">
    <text evidence="7">Monomer.</text>
</comment>
<reference evidence="9 10" key="1">
    <citation type="submission" date="2017-06" db="EMBL/GenBank/DDBJ databases">
        <title>Complete genome sequence of Shewanella marisflavi EP1 associated with anaerobic 2,4-dinitrotoluene reduction and salt tolerance.</title>
        <authorList>
            <person name="Huang J."/>
        </authorList>
    </citation>
    <scope>NUCLEOTIDE SEQUENCE [LARGE SCALE GENOMIC DNA]</scope>
    <source>
        <strain evidence="9 10">EP1</strain>
    </source>
</reference>
<comment type="cofactor">
    <cofactor evidence="7">
        <name>Zn(2+)</name>
        <dbReference type="ChEBI" id="CHEBI:29105"/>
    </cofactor>
    <text evidence="7">Binds 2 Zn(2+) ions per subunit.</text>
</comment>
<dbReference type="PANTHER" id="PTHR43705">
    <property type="entry name" value="HYDROXYACYLGLUTATHIONE HYDROLASE"/>
    <property type="match status" value="1"/>
</dbReference>
<feature type="binding site" evidence="7">
    <location>
        <position position="171"/>
    </location>
    <ligand>
        <name>Zn(2+)</name>
        <dbReference type="ChEBI" id="CHEBI:29105"/>
        <label>2</label>
    </ligand>
</feature>
<dbReference type="InterPro" id="IPR032282">
    <property type="entry name" value="HAGH_C"/>
</dbReference>
<dbReference type="GO" id="GO:0004416">
    <property type="term" value="F:hydroxyacylglutathione hydrolase activity"/>
    <property type="evidence" value="ECO:0007669"/>
    <property type="project" value="UniProtKB-UniRule"/>
</dbReference>
<organism evidence="9 10">
    <name type="scientific">Shewanella marisflavi</name>
    <dbReference type="NCBI Taxonomy" id="260364"/>
    <lineage>
        <taxon>Bacteria</taxon>
        <taxon>Pseudomonadati</taxon>
        <taxon>Pseudomonadota</taxon>
        <taxon>Gammaproteobacteria</taxon>
        <taxon>Alteromonadales</taxon>
        <taxon>Shewanellaceae</taxon>
        <taxon>Shewanella</taxon>
    </lineage>
</organism>
<feature type="binding site" evidence="7">
    <location>
        <position position="60"/>
    </location>
    <ligand>
        <name>Zn(2+)</name>
        <dbReference type="ChEBI" id="CHEBI:29105"/>
        <label>2</label>
    </ligand>
</feature>
<dbReference type="Gene3D" id="3.60.15.10">
    <property type="entry name" value="Ribonuclease Z/Hydroxyacylglutathione hydrolase-like"/>
    <property type="match status" value="1"/>
</dbReference>
<dbReference type="EMBL" id="CP022272">
    <property type="protein sequence ID" value="ASJ96660.1"/>
    <property type="molecule type" value="Genomic_DNA"/>
</dbReference>
<name>A0AAC9TXH4_9GAMM</name>
<feature type="binding site" evidence="7">
    <location>
        <position position="133"/>
    </location>
    <ligand>
        <name>Zn(2+)</name>
        <dbReference type="ChEBI" id="CHEBI:29105"/>
        <label>1</label>
    </ligand>
</feature>
<comment type="function">
    <text evidence="7">Thiolesterase that catalyzes the hydrolysis of S-D-lactoyl-glutathione to form glutathione and D-lactic acid.</text>
</comment>
<dbReference type="GO" id="GO:0019243">
    <property type="term" value="P:methylglyoxal catabolic process to D-lactate via S-lactoyl-glutathione"/>
    <property type="evidence" value="ECO:0007669"/>
    <property type="project" value="UniProtKB-UniRule"/>
</dbReference>
<feature type="binding site" evidence="7">
    <location>
        <position position="116"/>
    </location>
    <ligand>
        <name>Zn(2+)</name>
        <dbReference type="ChEBI" id="CHEBI:29105"/>
        <label>1</label>
    </ligand>
</feature>
<evidence type="ECO:0000256" key="6">
    <source>
        <dbReference type="ARBA" id="ARBA00022833"/>
    </source>
</evidence>
<evidence type="ECO:0000259" key="8">
    <source>
        <dbReference type="SMART" id="SM00849"/>
    </source>
</evidence>
<keyword evidence="4 7" id="KW-0479">Metal-binding</keyword>
<accession>A0AAC9TXH4</accession>
<comment type="catalytic activity">
    <reaction evidence="1 7">
        <text>an S-(2-hydroxyacyl)glutathione + H2O = a 2-hydroxy carboxylate + glutathione + H(+)</text>
        <dbReference type="Rhea" id="RHEA:21864"/>
        <dbReference type="ChEBI" id="CHEBI:15377"/>
        <dbReference type="ChEBI" id="CHEBI:15378"/>
        <dbReference type="ChEBI" id="CHEBI:57925"/>
        <dbReference type="ChEBI" id="CHEBI:58896"/>
        <dbReference type="ChEBI" id="CHEBI:71261"/>
        <dbReference type="EC" id="3.1.2.6"/>
    </reaction>
</comment>
<evidence type="ECO:0000256" key="7">
    <source>
        <dbReference type="HAMAP-Rule" id="MF_01374"/>
    </source>
</evidence>
<dbReference type="RefSeq" id="WP_088904542.1">
    <property type="nucleotide sequence ID" value="NZ_CP022272.1"/>
</dbReference>
<evidence type="ECO:0000256" key="2">
    <source>
        <dbReference type="ARBA" id="ARBA00004963"/>
    </source>
</evidence>
<dbReference type="InterPro" id="IPR036866">
    <property type="entry name" value="RibonucZ/Hydroxyglut_hydro"/>
</dbReference>
<feature type="binding site" evidence="7">
    <location>
        <position position="57"/>
    </location>
    <ligand>
        <name>Zn(2+)</name>
        <dbReference type="ChEBI" id="CHEBI:29105"/>
        <label>1</label>
    </ligand>
</feature>
<evidence type="ECO:0000256" key="5">
    <source>
        <dbReference type="ARBA" id="ARBA00022801"/>
    </source>
</evidence>
<protein>
    <recommendedName>
        <fullName evidence="7">Hydroxyacylglutathione hydrolase</fullName>
        <ecNumber evidence="7">3.1.2.6</ecNumber>
    </recommendedName>
    <alternativeName>
        <fullName evidence="7">Glyoxalase II</fullName>
        <shortName evidence="7">Glx II</shortName>
    </alternativeName>
</protein>
<dbReference type="InterPro" id="IPR035680">
    <property type="entry name" value="Clx_II_MBL"/>
</dbReference>
<dbReference type="SMART" id="SM00849">
    <property type="entry name" value="Lactamase_B"/>
    <property type="match status" value="1"/>
</dbReference>
<dbReference type="PIRSF" id="PIRSF005457">
    <property type="entry name" value="Glx"/>
    <property type="match status" value="1"/>
</dbReference>
<dbReference type="GO" id="GO:0046872">
    <property type="term" value="F:metal ion binding"/>
    <property type="evidence" value="ECO:0007669"/>
    <property type="project" value="UniProtKB-KW"/>
</dbReference>
<dbReference type="CDD" id="cd07723">
    <property type="entry name" value="hydroxyacylglutathione_hydrolase_MBL-fold"/>
    <property type="match status" value="1"/>
</dbReference>